<dbReference type="PANTHER" id="PTHR10039">
    <property type="entry name" value="AMELOGENIN"/>
    <property type="match status" value="1"/>
</dbReference>
<feature type="repeat" description="ANK" evidence="2">
    <location>
        <begin position="777"/>
        <end position="810"/>
    </location>
</feature>
<dbReference type="InterPro" id="IPR002110">
    <property type="entry name" value="Ankyrin_rpt"/>
</dbReference>
<evidence type="ECO:0000313" key="7">
    <source>
        <dbReference type="Proteomes" id="UP000076552"/>
    </source>
</evidence>
<feature type="domain" description="Nephrocystin 3-like N-terminal" evidence="5">
    <location>
        <begin position="235"/>
        <end position="382"/>
    </location>
</feature>
<feature type="region of interest" description="Disordered" evidence="3">
    <location>
        <begin position="917"/>
        <end position="937"/>
    </location>
</feature>
<dbReference type="STRING" id="708197.A0A161WGU1"/>
<dbReference type="Gene3D" id="1.25.40.20">
    <property type="entry name" value="Ankyrin repeat-containing domain"/>
    <property type="match status" value="2"/>
</dbReference>
<dbReference type="InterPro" id="IPR056884">
    <property type="entry name" value="NPHP3-like_N"/>
</dbReference>
<gene>
    <name evidence="6" type="ORF">CT0861_08294</name>
</gene>
<comment type="caution">
    <text evidence="6">The sequence shown here is derived from an EMBL/GenBank/DDBJ whole genome shotgun (WGS) entry which is preliminary data.</text>
</comment>
<evidence type="ECO:0000259" key="5">
    <source>
        <dbReference type="Pfam" id="PF24883"/>
    </source>
</evidence>
<accession>A0A161WGU1</accession>
<dbReference type="PROSITE" id="PS50297">
    <property type="entry name" value="ANK_REP_REGION"/>
    <property type="match status" value="1"/>
</dbReference>
<reference evidence="6 7" key="1">
    <citation type="submission" date="2015-06" db="EMBL/GenBank/DDBJ databases">
        <title>Survival trade-offs in plant roots during colonization by closely related pathogenic and mutualistic fungi.</title>
        <authorList>
            <person name="Hacquard S."/>
            <person name="Kracher B."/>
            <person name="Hiruma K."/>
            <person name="Weinman A."/>
            <person name="Muench P."/>
            <person name="Garrido Oter R."/>
            <person name="Ver Loren van Themaat E."/>
            <person name="Dallerey J.-F."/>
            <person name="Damm U."/>
            <person name="Henrissat B."/>
            <person name="Lespinet O."/>
            <person name="Thon M."/>
            <person name="Kemen E."/>
            <person name="McHardy A.C."/>
            <person name="Schulze-Lefert P."/>
            <person name="O'Connell R.J."/>
        </authorList>
    </citation>
    <scope>NUCLEOTIDE SEQUENCE [LARGE SCALE GENOMIC DNA]</scope>
    <source>
        <strain evidence="6 7">0861</strain>
    </source>
</reference>
<feature type="repeat" description="ANK" evidence="2">
    <location>
        <begin position="743"/>
        <end position="776"/>
    </location>
</feature>
<dbReference type="EMBL" id="LFIV01000096">
    <property type="protein sequence ID" value="KZL70076.1"/>
    <property type="molecule type" value="Genomic_DNA"/>
</dbReference>
<dbReference type="InterPro" id="IPR027417">
    <property type="entry name" value="P-loop_NTPase"/>
</dbReference>
<dbReference type="InterPro" id="IPR036770">
    <property type="entry name" value="Ankyrin_rpt-contain_sf"/>
</dbReference>
<keyword evidence="2" id="KW-0040">ANK repeat</keyword>
<name>A0A161WGU1_9PEZI</name>
<keyword evidence="7" id="KW-1185">Reference proteome</keyword>
<evidence type="ECO:0000313" key="6">
    <source>
        <dbReference type="EMBL" id="KZL70076.1"/>
    </source>
</evidence>
<dbReference type="Pfam" id="PF24883">
    <property type="entry name" value="NPHP3_N"/>
    <property type="match status" value="1"/>
</dbReference>
<evidence type="ECO:0000256" key="2">
    <source>
        <dbReference type="PROSITE-ProRule" id="PRU00023"/>
    </source>
</evidence>
<dbReference type="SMART" id="SM00248">
    <property type="entry name" value="ANK"/>
    <property type="match status" value="6"/>
</dbReference>
<dbReference type="InterPro" id="IPR054471">
    <property type="entry name" value="GPIID_WHD"/>
</dbReference>
<organism evidence="6 7">
    <name type="scientific">Colletotrichum tofieldiae</name>
    <dbReference type="NCBI Taxonomy" id="708197"/>
    <lineage>
        <taxon>Eukaryota</taxon>
        <taxon>Fungi</taxon>
        <taxon>Dikarya</taxon>
        <taxon>Ascomycota</taxon>
        <taxon>Pezizomycotina</taxon>
        <taxon>Sordariomycetes</taxon>
        <taxon>Hypocreomycetidae</taxon>
        <taxon>Glomerellales</taxon>
        <taxon>Glomerellaceae</taxon>
        <taxon>Colletotrichum</taxon>
        <taxon>Colletotrichum spaethianum species complex</taxon>
    </lineage>
</organism>
<sequence>MLFSLVMTIFDQSFMFDEPSPELSRAGKVTETTPMDPSGILGIVGFAGQIITTAVKLGLAWNDAPQGVRDFMKELDSLKTIPSETNANILCNPDFAAAFEGRHSTLLSQLHDPSSASETNDLVSTCAEELKKLLLKLNKAANGHKIGWKRAKEAFLSDRTHAAVVDLQRRCDMLNRMVSIDSITLSARINLEITATRKEMQAKHIHEHETTVMDWLSPINFTAQLSDNLDTRETGTGQWLLSSPEFQSWLQTDRQTLFCPGLPGAGKTIIASTVVEHLHDHYQEDPSFGIAYIFCNFQRQDEQKLGNLLAILLKQLCQGKSPLSEEVESLYQKHQKGDTRPSRSEIVKTLRAVAARHTKVYILIDALDECQNDDNCRDDLINEISSFSFLEDVKLEIQASQKDVERYLDSRILNLNLPASIKNNSELKEEIKTKIVQSTKAVKTALANLSTGSNAYDNAYDEAMIRIESQLEDQVALAKDALSWIICSVRPLSTEELQEALAVERGTTEIDEDNRPEIEDVVSVCAGLVIIDEESHVVRLVHYTTQEYFERTRHRWLPDADAFMAVSCITYLNYSNFSSGPCGRYEATAQRVQSNPLYDYAARNRGFHANSSPYLCREMIELFENHAKLHASFHLAWAMDQLNKSPSCWYSTKRAQDLSGLHLAAYFGIEKVLDHARGEITSTPETAQSYLTNWKDGLGLLDINIQDDLGRTPLFYAVARGFEVFTKALLEFPSVDADKGDIYNRTPLAYASSLGYTNIVDRLISTGGVDVNLRDKAGRTPLHHAVRCGSDGVVEQLLIASKIEPDVQDINGQTALFFAVRFNRKHILKNLLQTGKVAVDSRDNLGFGPLHLVADRIKDSKQLVMLEYLVEMGGADPTLEDNEGRTALLMAVDRGNADLEMYLRNKANDDERLSVCNNTGQSQPNILGESGPEDRIT</sequence>
<dbReference type="Pfam" id="PF22939">
    <property type="entry name" value="WHD_GPIID"/>
    <property type="match status" value="1"/>
</dbReference>
<dbReference type="AlphaFoldDB" id="A0A161WGU1"/>
<dbReference type="Proteomes" id="UP000076552">
    <property type="component" value="Unassembled WGS sequence"/>
</dbReference>
<protein>
    <submittedName>
        <fullName evidence="6">Ankyrin repeat protein</fullName>
    </submittedName>
</protein>
<evidence type="ECO:0000256" key="3">
    <source>
        <dbReference type="SAM" id="MobiDB-lite"/>
    </source>
</evidence>
<proteinExistence type="predicted"/>
<evidence type="ECO:0000256" key="1">
    <source>
        <dbReference type="ARBA" id="ARBA00022737"/>
    </source>
</evidence>
<evidence type="ECO:0000259" key="4">
    <source>
        <dbReference type="Pfam" id="PF22939"/>
    </source>
</evidence>
<keyword evidence="1" id="KW-0677">Repeat</keyword>
<dbReference type="SUPFAM" id="SSF48403">
    <property type="entry name" value="Ankyrin repeat"/>
    <property type="match status" value="1"/>
</dbReference>
<dbReference type="Pfam" id="PF12796">
    <property type="entry name" value="Ank_2"/>
    <property type="match status" value="2"/>
</dbReference>
<dbReference type="PROSITE" id="PS50088">
    <property type="entry name" value="ANK_REPEAT"/>
    <property type="match status" value="2"/>
</dbReference>
<dbReference type="Gene3D" id="3.40.50.300">
    <property type="entry name" value="P-loop containing nucleotide triphosphate hydrolases"/>
    <property type="match status" value="1"/>
</dbReference>
<feature type="domain" description="GPI inositol-deacylase winged helix" evidence="4">
    <location>
        <begin position="476"/>
        <end position="549"/>
    </location>
</feature>
<dbReference type="PANTHER" id="PTHR10039:SF15">
    <property type="entry name" value="NACHT DOMAIN-CONTAINING PROTEIN"/>
    <property type="match status" value="1"/>
</dbReference>